<protein>
    <submittedName>
        <fullName evidence="16">Iron complex outermembrane recepter protein</fullName>
    </submittedName>
</protein>
<feature type="signal peptide" evidence="13">
    <location>
        <begin position="1"/>
        <end position="27"/>
    </location>
</feature>
<dbReference type="EMBL" id="FVZE01000003">
    <property type="protein sequence ID" value="SLK00645.1"/>
    <property type="molecule type" value="Genomic_DNA"/>
</dbReference>
<dbReference type="Pfam" id="PF07715">
    <property type="entry name" value="Plug"/>
    <property type="match status" value="1"/>
</dbReference>
<dbReference type="STRING" id="428990.SAMN06295987_103323"/>
<evidence type="ECO:0000256" key="11">
    <source>
        <dbReference type="PROSITE-ProRule" id="PRU01360"/>
    </source>
</evidence>
<evidence type="ECO:0000256" key="6">
    <source>
        <dbReference type="ARBA" id="ARBA00023004"/>
    </source>
</evidence>
<keyword evidence="5 11" id="KW-0812">Transmembrane</keyword>
<keyword evidence="4" id="KW-0410">Iron transport</keyword>
<dbReference type="InterPro" id="IPR000531">
    <property type="entry name" value="Beta-barrel_TonB"/>
</dbReference>
<keyword evidence="8 12" id="KW-0798">TonB box</keyword>
<feature type="domain" description="TonB-dependent receptor-like beta-barrel" evidence="14">
    <location>
        <begin position="375"/>
        <end position="792"/>
    </location>
</feature>
<dbReference type="Pfam" id="PF00593">
    <property type="entry name" value="TonB_dep_Rec_b-barrel"/>
    <property type="match status" value="1"/>
</dbReference>
<dbReference type="RefSeq" id="WP_054944520.1">
    <property type="nucleotide sequence ID" value="NZ_FVZE01000003.1"/>
</dbReference>
<comment type="similarity">
    <text evidence="11 12">Belongs to the TonB-dependent receptor family.</text>
</comment>
<feature type="domain" description="TonB-dependent receptor plug" evidence="15">
    <location>
        <begin position="53"/>
        <end position="163"/>
    </location>
</feature>
<evidence type="ECO:0000256" key="3">
    <source>
        <dbReference type="ARBA" id="ARBA00022452"/>
    </source>
</evidence>
<keyword evidence="10 11" id="KW-0998">Cell outer membrane</keyword>
<dbReference type="GO" id="GO:0009279">
    <property type="term" value="C:cell outer membrane"/>
    <property type="evidence" value="ECO:0007669"/>
    <property type="project" value="UniProtKB-SubCell"/>
</dbReference>
<dbReference type="PANTHER" id="PTHR32552">
    <property type="entry name" value="FERRICHROME IRON RECEPTOR-RELATED"/>
    <property type="match status" value="1"/>
</dbReference>
<keyword evidence="9 11" id="KW-0472">Membrane</keyword>
<evidence type="ECO:0000256" key="1">
    <source>
        <dbReference type="ARBA" id="ARBA00004571"/>
    </source>
</evidence>
<organism evidence="16 17">
    <name type="scientific">Novosphingobium mathurense</name>
    <dbReference type="NCBI Taxonomy" id="428990"/>
    <lineage>
        <taxon>Bacteria</taxon>
        <taxon>Pseudomonadati</taxon>
        <taxon>Pseudomonadota</taxon>
        <taxon>Alphaproteobacteria</taxon>
        <taxon>Sphingomonadales</taxon>
        <taxon>Sphingomonadaceae</taxon>
        <taxon>Novosphingobium</taxon>
    </lineage>
</organism>
<evidence type="ECO:0000256" key="10">
    <source>
        <dbReference type="ARBA" id="ARBA00023237"/>
    </source>
</evidence>
<evidence type="ECO:0000256" key="8">
    <source>
        <dbReference type="ARBA" id="ARBA00023077"/>
    </source>
</evidence>
<keyword evidence="2 11" id="KW-0813">Transport</keyword>
<keyword evidence="6" id="KW-0408">Iron</keyword>
<keyword evidence="13" id="KW-0732">Signal</keyword>
<proteinExistence type="inferred from homology"/>
<name>A0A1U6HXY2_9SPHN</name>
<dbReference type="SUPFAM" id="SSF56935">
    <property type="entry name" value="Porins"/>
    <property type="match status" value="1"/>
</dbReference>
<evidence type="ECO:0000259" key="14">
    <source>
        <dbReference type="Pfam" id="PF00593"/>
    </source>
</evidence>
<keyword evidence="3 11" id="KW-1134">Transmembrane beta strand</keyword>
<evidence type="ECO:0000259" key="15">
    <source>
        <dbReference type="Pfam" id="PF07715"/>
    </source>
</evidence>
<comment type="subcellular location">
    <subcellularLocation>
        <location evidence="1 11">Cell outer membrane</location>
        <topology evidence="1 11">Multi-pass membrane protein</topology>
    </subcellularLocation>
</comment>
<dbReference type="PANTHER" id="PTHR32552:SF81">
    <property type="entry name" value="TONB-DEPENDENT OUTER MEMBRANE RECEPTOR"/>
    <property type="match status" value="1"/>
</dbReference>
<dbReference type="Proteomes" id="UP000190989">
    <property type="component" value="Unassembled WGS sequence"/>
</dbReference>
<evidence type="ECO:0000256" key="2">
    <source>
        <dbReference type="ARBA" id="ARBA00022448"/>
    </source>
</evidence>
<evidence type="ECO:0000313" key="17">
    <source>
        <dbReference type="Proteomes" id="UP000190989"/>
    </source>
</evidence>
<feature type="chain" id="PRO_5010520965" evidence="13">
    <location>
        <begin position="28"/>
        <end position="848"/>
    </location>
</feature>
<evidence type="ECO:0000256" key="12">
    <source>
        <dbReference type="RuleBase" id="RU003357"/>
    </source>
</evidence>
<dbReference type="Gene3D" id="2.40.170.20">
    <property type="entry name" value="TonB-dependent receptor, beta-barrel domain"/>
    <property type="match status" value="2"/>
</dbReference>
<gene>
    <name evidence="16" type="ORF">SAMN06295987_103323</name>
</gene>
<evidence type="ECO:0000256" key="4">
    <source>
        <dbReference type="ARBA" id="ARBA00022496"/>
    </source>
</evidence>
<dbReference type="GO" id="GO:0006826">
    <property type="term" value="P:iron ion transport"/>
    <property type="evidence" value="ECO:0007669"/>
    <property type="project" value="UniProtKB-KW"/>
</dbReference>
<dbReference type="InterPro" id="IPR039426">
    <property type="entry name" value="TonB-dep_rcpt-like"/>
</dbReference>
<accession>A0A1U6HXY2</accession>
<dbReference type="InterPro" id="IPR012910">
    <property type="entry name" value="Plug_dom"/>
</dbReference>
<evidence type="ECO:0000256" key="9">
    <source>
        <dbReference type="ARBA" id="ARBA00023136"/>
    </source>
</evidence>
<evidence type="ECO:0000313" key="16">
    <source>
        <dbReference type="EMBL" id="SLK00645.1"/>
    </source>
</evidence>
<dbReference type="PROSITE" id="PS52016">
    <property type="entry name" value="TONB_DEPENDENT_REC_3"/>
    <property type="match status" value="1"/>
</dbReference>
<sequence length="848" mass="91269">MPTRYAYAAMRLLAGASTLAFAGQALAQDGAAPNKETGLSEIVVTAQKRTENLQDVPIAISAISSEKVEQLGIKDSRDLSGLAPNVTIVSGTTSNTAAVFSMRGISNGGSESFGIDAANGLYVDGVYIARSGAMGLDVMDIERVEVLRGPQGTLFGRNTTGGAVHFISRSPSSTFRLKAEAGYGNFNAWNGKILVDPGEIGGIATSFSYSHSQRDGMVDNILQPNDSKDPGGRKSDAFRGSARIELGGTGSFQYIFDWSRVKGTPLPFQLTNVADGTYRDPIVVDGQPVVVTQQAPVEQYLAGVTFTNPECADLAVPTRAYRKTLCNNILATARDKSWGHNIQVQNDFGGFKVKSTTGYRFWRSYAVADIDGMGEITGPAFSNATLFNGMPESLLQYIPSIPAAARPFIASAAVPTTTQGLFDTSNSRRHKQFSQEIEVSGDTDNLDWVVGGFYFWEKGSEDGYQNSGYVLDTSSVFLGNFGALGPAFVAANPEQYRLVQTLARLAYTAQSESKALYGQFTFFPGGRGSGIRLTAGGRYTWDQKKMLRLQNGATPLTVPESGEAKFSKFTWNLMAGYDVAEGINLYARAATGYRSGGFNSQDPVITGTTELPHFEPENVTSYEIGVKSELFGRRLRLNVAAYHNIYKDLAVNVPRTDAPIGTFATRIGNAGKVIYNGFEVETQAILTDNFSLEGSLGYVDIKYKEFLAGQSTTPGAPPVNIASIVTPGYTSPLTANLALNAQFPLNWGNSVLRGRIGYTHEDGKYSFTSATSSPFNEQIKGDNRDLIDAQIGIDKMPLGGMEGSLKIWAKNLTNAKDFVRGVDFGQLGYAGGFYAEPRTYGITLGISY</sequence>
<evidence type="ECO:0000256" key="5">
    <source>
        <dbReference type="ARBA" id="ARBA00022692"/>
    </source>
</evidence>
<evidence type="ECO:0000256" key="13">
    <source>
        <dbReference type="SAM" id="SignalP"/>
    </source>
</evidence>
<keyword evidence="7" id="KW-0406">Ion transport</keyword>
<dbReference type="InterPro" id="IPR036942">
    <property type="entry name" value="Beta-barrel_TonB_sf"/>
</dbReference>
<keyword evidence="17" id="KW-1185">Reference proteome</keyword>
<evidence type="ECO:0000256" key="7">
    <source>
        <dbReference type="ARBA" id="ARBA00023065"/>
    </source>
</evidence>
<reference evidence="17" key="1">
    <citation type="submission" date="2017-02" db="EMBL/GenBank/DDBJ databases">
        <authorList>
            <person name="Varghese N."/>
            <person name="Submissions S."/>
        </authorList>
    </citation>
    <scope>NUCLEOTIDE SEQUENCE [LARGE SCALE GENOMIC DNA]</scope>
    <source>
        <strain evidence="17">SM117</strain>
    </source>
</reference>
<dbReference type="AlphaFoldDB" id="A0A1U6HXY2"/>